<dbReference type="GO" id="GO:0046503">
    <property type="term" value="P:glycerolipid catabolic process"/>
    <property type="evidence" value="ECO:0007669"/>
    <property type="project" value="TreeGrafter"/>
</dbReference>
<organism evidence="2 3">
    <name type="scientific">Nocardia puris</name>
    <dbReference type="NCBI Taxonomy" id="208602"/>
    <lineage>
        <taxon>Bacteria</taxon>
        <taxon>Bacillati</taxon>
        <taxon>Actinomycetota</taxon>
        <taxon>Actinomycetes</taxon>
        <taxon>Mycobacteriales</taxon>
        <taxon>Nocardiaceae</taxon>
        <taxon>Nocardia</taxon>
    </lineage>
</organism>
<reference evidence="2 3" key="1">
    <citation type="submission" date="2018-06" db="EMBL/GenBank/DDBJ databases">
        <title>Genomic Encyclopedia of Type Strains, Phase IV (KMG-IV): sequencing the most valuable type-strain genomes for metagenomic binning, comparative biology and taxonomic classification.</title>
        <authorList>
            <person name="Goeker M."/>
        </authorList>
    </citation>
    <scope>NUCLEOTIDE SEQUENCE [LARGE SCALE GENOMIC DNA]</scope>
    <source>
        <strain evidence="2 3">DSM 44599</strain>
    </source>
</reference>
<keyword evidence="3" id="KW-1185">Reference proteome</keyword>
<name>A0A366E263_9NOCA</name>
<dbReference type="SUPFAM" id="SSF53474">
    <property type="entry name" value="alpha/beta-Hydrolases"/>
    <property type="match status" value="1"/>
</dbReference>
<dbReference type="GO" id="GO:0004806">
    <property type="term" value="F:triacylglycerol lipase activity"/>
    <property type="evidence" value="ECO:0007669"/>
    <property type="project" value="TreeGrafter"/>
</dbReference>
<dbReference type="Pfam" id="PF00561">
    <property type="entry name" value="Abhydrolase_1"/>
    <property type="match status" value="1"/>
</dbReference>
<dbReference type="Gene3D" id="3.40.50.1820">
    <property type="entry name" value="alpha/beta hydrolase"/>
    <property type="match status" value="1"/>
</dbReference>
<dbReference type="PANTHER" id="PTHR43433">
    <property type="entry name" value="HYDROLASE, ALPHA/BETA FOLD FAMILY PROTEIN"/>
    <property type="match status" value="1"/>
</dbReference>
<dbReference type="InterPro" id="IPR029058">
    <property type="entry name" value="AB_hydrolase_fold"/>
</dbReference>
<dbReference type="STRING" id="1210090.GCA_001613185_01117"/>
<dbReference type="Proteomes" id="UP000252586">
    <property type="component" value="Unassembled WGS sequence"/>
</dbReference>
<dbReference type="OrthoDB" id="9804723at2"/>
<dbReference type="RefSeq" id="WP_067504297.1">
    <property type="nucleotide sequence ID" value="NZ_CP107943.1"/>
</dbReference>
<dbReference type="EMBL" id="QNRE01000001">
    <property type="protein sequence ID" value="RBO96387.1"/>
    <property type="molecule type" value="Genomic_DNA"/>
</dbReference>
<dbReference type="PANTHER" id="PTHR43433:SF5">
    <property type="entry name" value="AB HYDROLASE-1 DOMAIN-CONTAINING PROTEIN"/>
    <property type="match status" value="1"/>
</dbReference>
<accession>A0A366E263</accession>
<feature type="domain" description="AB hydrolase-1" evidence="1">
    <location>
        <begin position="23"/>
        <end position="120"/>
    </location>
</feature>
<evidence type="ECO:0000313" key="3">
    <source>
        <dbReference type="Proteomes" id="UP000252586"/>
    </source>
</evidence>
<dbReference type="InterPro" id="IPR050471">
    <property type="entry name" value="AB_hydrolase"/>
</dbReference>
<proteinExistence type="predicted"/>
<gene>
    <name evidence="2" type="ORF">DFR74_101402</name>
</gene>
<evidence type="ECO:0000313" key="2">
    <source>
        <dbReference type="EMBL" id="RBO96387.1"/>
    </source>
</evidence>
<comment type="caution">
    <text evidence="2">The sequence shown here is derived from an EMBL/GenBank/DDBJ whole genome shotgun (WGS) entry which is preliminary data.</text>
</comment>
<sequence length="250" mass="26397">MATFETWDGLTLHYREWEGDGRTVVLQHGFVADTNANWMAMGVVNALRETGCRIVSLDARGHGRSEKPHDAQRYSWSAMAEDVRALYDELDLADVTQVGYSMGGIISLLVAAEDKRVGRLAVGGIGSGVIDCGGVDRRVVQLDELRVAMTGDGTDAPPAARAFRLLADAVRADLDAIDAVVTGLDAAPISTLDDVTVPTLVLAGVDDPLAAEPDRLAAALPDGRLVTVAGDHMTAVSNPEFGAALADFAR</sequence>
<protein>
    <submittedName>
        <fullName evidence="2">Pimeloyl-ACP methyl ester carboxylesterase</fullName>
    </submittedName>
</protein>
<dbReference type="InterPro" id="IPR000073">
    <property type="entry name" value="AB_hydrolase_1"/>
</dbReference>
<evidence type="ECO:0000259" key="1">
    <source>
        <dbReference type="Pfam" id="PF00561"/>
    </source>
</evidence>
<dbReference type="AlphaFoldDB" id="A0A366E263"/>